<feature type="transmembrane region" description="Helical" evidence="1">
    <location>
        <begin position="527"/>
        <end position="544"/>
    </location>
</feature>
<organism evidence="2 3">
    <name type="scientific">Streptomonospora halophila</name>
    <dbReference type="NCBI Taxonomy" id="427369"/>
    <lineage>
        <taxon>Bacteria</taxon>
        <taxon>Bacillati</taxon>
        <taxon>Actinomycetota</taxon>
        <taxon>Actinomycetes</taxon>
        <taxon>Streptosporangiales</taxon>
        <taxon>Nocardiopsidaceae</taxon>
        <taxon>Streptomonospora</taxon>
    </lineage>
</organism>
<feature type="transmembrane region" description="Helical" evidence="1">
    <location>
        <begin position="551"/>
        <end position="572"/>
    </location>
</feature>
<reference evidence="3" key="1">
    <citation type="journal article" date="2019" name="Int. J. Syst. Evol. Microbiol.">
        <title>The Global Catalogue of Microorganisms (GCM) 10K type strain sequencing project: providing services to taxonomists for standard genome sequencing and annotation.</title>
        <authorList>
            <consortium name="The Broad Institute Genomics Platform"/>
            <consortium name="The Broad Institute Genome Sequencing Center for Infectious Disease"/>
            <person name="Wu L."/>
            <person name="Ma J."/>
        </authorList>
    </citation>
    <scope>NUCLEOTIDE SEQUENCE [LARGE SCALE GENOMIC DNA]</scope>
    <source>
        <strain evidence="3">JCM 18123</strain>
    </source>
</reference>
<keyword evidence="1" id="KW-1133">Transmembrane helix</keyword>
<sequence>MSTKTDLELLRAFEPILVFTRGELFFPADVDAYVRCCSLWCEDGDGKEFEGVPAGELTLDRLADSEREWPDREKHLRFVQENSLRAEARRHRRSARRVIPRSGRLAAVGVLGRIVDILMKLSLLIRGAVPGGVAAAAATRYRDRVAGGEGAPAAYYGRVVREGGYTALQYWFFYAMNDWRSTYGGVNDHEADWEKVTVYVVEDAQGRTRPAWVGASSHEYFGDDLRRSWDDKELRREGDHPVIFVGAGSHSHQMLPGDYLIQVDPAVLRGVVRLWRRMTLRLFRSDSAIVRHGIGVPFVDYARGDGVRVGPGGDREWAAHTVDDETPWVRGFRGLWGRDTGDFFEGERAPSGPRYERDGTVRWSWADPLAWVGLQKVSPTEKAARGELTAHLGDLDERIAASDAEIVRRRDALRRLSAARIVLNHESHSRSRAAEYDERIRDDERELAAVYRKRAMMADERDSCREALRSDRSVAPSPTEHLHRPHLPYATGEQRTTRFLHVWAALSTPLLIFALGGMLLLRGTYTAPAMIGVVLAFAMVDAIARRRLTSFLTGVAILALIVAVIAGIITAFAADWRISLLVPTGVVVAVLLWVNIRDLIRG</sequence>
<protein>
    <recommendedName>
        <fullName evidence="4">DUF3376 domain-containing protein</fullName>
    </recommendedName>
</protein>
<dbReference type="PANTHER" id="PTHR48174:SF5">
    <property type="entry name" value="VACUOLAR PROTEIN SORTING-ASSOCIATED PROTEIN 62"/>
    <property type="match status" value="1"/>
</dbReference>
<evidence type="ECO:0000313" key="3">
    <source>
        <dbReference type="Proteomes" id="UP001499993"/>
    </source>
</evidence>
<keyword evidence="1" id="KW-0472">Membrane</keyword>
<dbReference type="PANTHER" id="PTHR48174">
    <property type="entry name" value="DUF946 FAMILY PROTEIN"/>
    <property type="match status" value="1"/>
</dbReference>
<accession>A0ABP9G8I0</accession>
<comment type="caution">
    <text evidence="2">The sequence shown here is derived from an EMBL/GenBank/DDBJ whole genome shotgun (WGS) entry which is preliminary data.</text>
</comment>
<dbReference type="EMBL" id="BAABIK010000004">
    <property type="protein sequence ID" value="GAA4932379.1"/>
    <property type="molecule type" value="Genomic_DNA"/>
</dbReference>
<gene>
    <name evidence="2" type="ORF">GCM10023224_10690</name>
</gene>
<keyword evidence="1" id="KW-0812">Transmembrane</keyword>
<feature type="transmembrane region" description="Helical" evidence="1">
    <location>
        <begin position="499"/>
        <end position="521"/>
    </location>
</feature>
<feature type="transmembrane region" description="Helical" evidence="1">
    <location>
        <begin position="578"/>
        <end position="596"/>
    </location>
</feature>
<proteinExistence type="predicted"/>
<dbReference type="RefSeq" id="WP_344143823.1">
    <property type="nucleotide sequence ID" value="NZ_BAABIK010000004.1"/>
</dbReference>
<evidence type="ECO:0000256" key="1">
    <source>
        <dbReference type="SAM" id="Phobius"/>
    </source>
</evidence>
<dbReference type="Proteomes" id="UP001499993">
    <property type="component" value="Unassembled WGS sequence"/>
</dbReference>
<keyword evidence="3" id="KW-1185">Reference proteome</keyword>
<evidence type="ECO:0008006" key="4">
    <source>
        <dbReference type="Google" id="ProtNLM"/>
    </source>
</evidence>
<evidence type="ECO:0000313" key="2">
    <source>
        <dbReference type="EMBL" id="GAA4932379.1"/>
    </source>
</evidence>
<name>A0ABP9G8I0_9ACTN</name>